<feature type="domain" description="YdhG-like" evidence="1">
    <location>
        <begin position="24"/>
        <end position="128"/>
    </location>
</feature>
<reference evidence="2 3" key="1">
    <citation type="submission" date="2019-06" db="EMBL/GenBank/DDBJ databases">
        <title>Echinicola alkalisoli sp. nov. isolated from saline soil.</title>
        <authorList>
            <person name="Sun J.-Q."/>
            <person name="Xu L."/>
        </authorList>
    </citation>
    <scope>NUCLEOTIDE SEQUENCE [LARGE SCALE GENOMIC DNA]</scope>
    <source>
        <strain evidence="2 3">LN3S3</strain>
    </source>
</reference>
<dbReference type="Gene3D" id="3.90.1150.200">
    <property type="match status" value="1"/>
</dbReference>
<evidence type="ECO:0000313" key="2">
    <source>
        <dbReference type="EMBL" id="QDH80697.1"/>
    </source>
</evidence>
<sequence length="142" mass="16714">MGKFKLKTDPKVETVFANYPDFVRDKMQHLRELVIETAQETEGVTDLEETLKWGEPSFVTKNGSTLRMDWKEKTPNQYAMYFQCTSRLVDTFRLVFDHKFQYEGKRAIVFQLNQKIPELELKECIKASLTYHNVKELITLGI</sequence>
<keyword evidence="3" id="KW-1185">Reference proteome</keyword>
<accession>A0A514CLS1</accession>
<dbReference type="InterPro" id="IPR014922">
    <property type="entry name" value="YdhG-like"/>
</dbReference>
<dbReference type="Pfam" id="PF08818">
    <property type="entry name" value="DUF1801"/>
    <property type="match status" value="1"/>
</dbReference>
<dbReference type="KEGG" id="echi:FKX85_17280"/>
<dbReference type="SUPFAM" id="SSF159888">
    <property type="entry name" value="YdhG-like"/>
    <property type="match status" value="1"/>
</dbReference>
<evidence type="ECO:0000259" key="1">
    <source>
        <dbReference type="Pfam" id="PF08818"/>
    </source>
</evidence>
<gene>
    <name evidence="2" type="ORF">FKX85_17280</name>
</gene>
<organism evidence="2 3">
    <name type="scientific">Echinicola soli</name>
    <dbReference type="NCBI Taxonomy" id="2591634"/>
    <lineage>
        <taxon>Bacteria</taxon>
        <taxon>Pseudomonadati</taxon>
        <taxon>Bacteroidota</taxon>
        <taxon>Cytophagia</taxon>
        <taxon>Cytophagales</taxon>
        <taxon>Cyclobacteriaceae</taxon>
        <taxon>Echinicola</taxon>
    </lineage>
</organism>
<dbReference type="Proteomes" id="UP000316614">
    <property type="component" value="Chromosome"/>
</dbReference>
<protein>
    <submittedName>
        <fullName evidence="2">DUF1801 domain-containing protein</fullName>
    </submittedName>
</protein>
<proteinExistence type="predicted"/>
<dbReference type="AlphaFoldDB" id="A0A514CLS1"/>
<dbReference type="RefSeq" id="WP_141615920.1">
    <property type="nucleotide sequence ID" value="NZ_CP041253.1"/>
</dbReference>
<dbReference type="EMBL" id="CP041253">
    <property type="protein sequence ID" value="QDH80697.1"/>
    <property type="molecule type" value="Genomic_DNA"/>
</dbReference>
<evidence type="ECO:0000313" key="3">
    <source>
        <dbReference type="Proteomes" id="UP000316614"/>
    </source>
</evidence>
<dbReference type="OrthoDB" id="328972at2"/>
<name>A0A514CLS1_9BACT</name>